<comment type="similarity">
    <text evidence="1">Belongs to the class IV-like SAM-binding methyltransferase superfamily. RNA methyltransferase TrmH family.</text>
</comment>
<dbReference type="SUPFAM" id="SSF55315">
    <property type="entry name" value="L30e-like"/>
    <property type="match status" value="1"/>
</dbReference>
<dbReference type="SMART" id="SM00967">
    <property type="entry name" value="SpoU_sub_bind"/>
    <property type="match status" value="1"/>
</dbReference>
<evidence type="ECO:0000313" key="5">
    <source>
        <dbReference type="EMBL" id="AUF83446.1"/>
    </source>
</evidence>
<keyword evidence="6" id="KW-1185">Reference proteome</keyword>
<keyword evidence="2 5" id="KW-0489">Methyltransferase</keyword>
<dbReference type="Gene3D" id="3.40.1280.10">
    <property type="match status" value="1"/>
</dbReference>
<dbReference type="GO" id="GO:0005737">
    <property type="term" value="C:cytoplasm"/>
    <property type="evidence" value="ECO:0007669"/>
    <property type="project" value="UniProtKB-ARBA"/>
</dbReference>
<dbReference type="CDD" id="cd18095">
    <property type="entry name" value="SpoU-like_rRNA-MTase"/>
    <property type="match status" value="1"/>
</dbReference>
<dbReference type="GO" id="GO:0003723">
    <property type="term" value="F:RNA binding"/>
    <property type="evidence" value="ECO:0007669"/>
    <property type="project" value="InterPro"/>
</dbReference>
<proteinExistence type="inferred from homology"/>
<gene>
    <name evidence="5" type="ORF">CXP39_01340</name>
</gene>
<keyword evidence="3 5" id="KW-0808">Transferase</keyword>
<dbReference type="InterPro" id="IPR029064">
    <property type="entry name" value="Ribosomal_eL30-like_sf"/>
</dbReference>
<dbReference type="GO" id="GO:0032259">
    <property type="term" value="P:methylation"/>
    <property type="evidence" value="ECO:0007669"/>
    <property type="project" value="UniProtKB-KW"/>
</dbReference>
<dbReference type="GO" id="GO:0006396">
    <property type="term" value="P:RNA processing"/>
    <property type="evidence" value="ECO:0007669"/>
    <property type="project" value="InterPro"/>
</dbReference>
<dbReference type="Gene3D" id="3.30.1330.30">
    <property type="match status" value="1"/>
</dbReference>
<dbReference type="InterPro" id="IPR029026">
    <property type="entry name" value="tRNA_m1G_MTases_N"/>
</dbReference>
<dbReference type="RefSeq" id="WP_027048637.1">
    <property type="nucleotide sequence ID" value="NZ_CP025257.1"/>
</dbReference>
<name>A0A2K9BJK0_9MOLU</name>
<dbReference type="PANTHER" id="PTHR43191:SF2">
    <property type="entry name" value="RRNA METHYLTRANSFERASE 3, MITOCHONDRIAL"/>
    <property type="match status" value="1"/>
</dbReference>
<dbReference type="SUPFAM" id="SSF75217">
    <property type="entry name" value="alpha/beta knot"/>
    <property type="match status" value="1"/>
</dbReference>
<dbReference type="InterPro" id="IPR013123">
    <property type="entry name" value="SpoU_subst-bd"/>
</dbReference>
<evidence type="ECO:0000256" key="3">
    <source>
        <dbReference type="ARBA" id="ARBA00022679"/>
    </source>
</evidence>
<dbReference type="PANTHER" id="PTHR43191">
    <property type="entry name" value="RRNA METHYLTRANSFERASE 3"/>
    <property type="match status" value="1"/>
</dbReference>
<protein>
    <submittedName>
        <fullName evidence="5">RNA methyltransferase</fullName>
    </submittedName>
</protein>
<dbReference type="Pfam" id="PF22435">
    <property type="entry name" value="MRM3-like_sub_bind"/>
    <property type="match status" value="1"/>
</dbReference>
<dbReference type="InterPro" id="IPR053888">
    <property type="entry name" value="MRM3-like_sub_bind"/>
</dbReference>
<dbReference type="KEGG" id="msyr:CXP39_01340"/>
<reference evidence="5 6" key="1">
    <citation type="submission" date="2017-12" db="EMBL/GenBank/DDBJ databases">
        <title>Mesoplasma syrphidae YJS, Complete Genome.</title>
        <authorList>
            <person name="Knight T.F."/>
            <person name="Citino T."/>
            <person name="Rubinstein R."/>
            <person name="Neuschaefer Z."/>
        </authorList>
    </citation>
    <scope>NUCLEOTIDE SEQUENCE [LARGE SCALE GENOMIC DNA]</scope>
    <source>
        <strain evidence="5 6">YJS</strain>
    </source>
</reference>
<evidence type="ECO:0000313" key="6">
    <source>
        <dbReference type="Proteomes" id="UP000233419"/>
    </source>
</evidence>
<evidence type="ECO:0000256" key="1">
    <source>
        <dbReference type="ARBA" id="ARBA00007228"/>
    </source>
</evidence>
<accession>A0A2K9BJK0</accession>
<dbReference type="Proteomes" id="UP000233419">
    <property type="component" value="Chromosome"/>
</dbReference>
<evidence type="ECO:0000259" key="4">
    <source>
        <dbReference type="SMART" id="SM00967"/>
    </source>
</evidence>
<evidence type="ECO:0000256" key="2">
    <source>
        <dbReference type="ARBA" id="ARBA00022603"/>
    </source>
</evidence>
<dbReference type="InterPro" id="IPR029028">
    <property type="entry name" value="Alpha/beta_knot_MTases"/>
</dbReference>
<dbReference type="Pfam" id="PF00588">
    <property type="entry name" value="SpoU_methylase"/>
    <property type="match status" value="1"/>
</dbReference>
<dbReference type="GO" id="GO:0008173">
    <property type="term" value="F:RNA methyltransferase activity"/>
    <property type="evidence" value="ECO:0007669"/>
    <property type="project" value="InterPro"/>
</dbReference>
<feature type="domain" description="RNA 2-O ribose methyltransferase substrate binding" evidence="4">
    <location>
        <begin position="31"/>
        <end position="100"/>
    </location>
</feature>
<dbReference type="InterPro" id="IPR001537">
    <property type="entry name" value="SpoU_MeTrfase"/>
</dbReference>
<dbReference type="EMBL" id="CP025257">
    <property type="protein sequence ID" value="AUF83446.1"/>
    <property type="molecule type" value="Genomic_DNA"/>
</dbReference>
<dbReference type="OrthoDB" id="9794400at2"/>
<sequence>MEKITSVANSKIKEILKLKDTKYRNQSQRFIVEGFHLVMEALNKGTVLTILGTGHGIESLTSNIKNADQIIEISDSIAHKLSDTVKTQAVFAVCEMPKPSIDFQNNILLLDKVQDPGNIGTLIRSGASFNFKTIITAPNSVSFYNDKVLRSTQGTFFDVNLINDDLISVIKLLKTNGYTIIGTELHSSYKKLADLECQKYSKVALLIGNEAQGISQTLLDYIDLNVVIEMRAGIESLNAGVAGSIIMYQLYNKK</sequence>
<dbReference type="InterPro" id="IPR051259">
    <property type="entry name" value="rRNA_Methyltransferase"/>
</dbReference>
<dbReference type="AlphaFoldDB" id="A0A2K9BJK0"/>
<organism evidence="5 6">
    <name type="scientific">Mesoplasma syrphidae</name>
    <dbReference type="NCBI Taxonomy" id="225999"/>
    <lineage>
        <taxon>Bacteria</taxon>
        <taxon>Bacillati</taxon>
        <taxon>Mycoplasmatota</taxon>
        <taxon>Mollicutes</taxon>
        <taxon>Entomoplasmatales</taxon>
        <taxon>Entomoplasmataceae</taxon>
        <taxon>Mesoplasma</taxon>
    </lineage>
</organism>